<evidence type="ECO:0000313" key="5">
    <source>
        <dbReference type="Proteomes" id="UP000694888"/>
    </source>
</evidence>
<organism evidence="5 6">
    <name type="scientific">Aplysia californica</name>
    <name type="common">California sea hare</name>
    <dbReference type="NCBI Taxonomy" id="6500"/>
    <lineage>
        <taxon>Eukaryota</taxon>
        <taxon>Metazoa</taxon>
        <taxon>Spiralia</taxon>
        <taxon>Lophotrochozoa</taxon>
        <taxon>Mollusca</taxon>
        <taxon>Gastropoda</taxon>
        <taxon>Heterobranchia</taxon>
        <taxon>Euthyneura</taxon>
        <taxon>Tectipleura</taxon>
        <taxon>Aplysiida</taxon>
        <taxon>Aplysioidea</taxon>
        <taxon>Aplysiidae</taxon>
        <taxon>Aplysia</taxon>
    </lineage>
</organism>
<sequence>MDVTFRVPDSQKTSHSVFGNVKPISDQTDNVTSDILRRPSTVKTQFGEVSGVLSTVNGTQILQFLGLPFAKPPVGQRRFAAPEPPEKWTGIRDGSHFGNECLQNYLTSRAYENRTRGEDCLNLNIYSPSTSTNSAPLPVMVWIHGGNYYIGAGSRYDGSALAAKDVIVVTLNYRLDVFGFLSSEDNVIPGNYGLLDQLQALKWVKENIADFGGDPHQVTVFGESSGSGATSLLVLSPLSKGLFHRAIMQSGVSLSPWVVDHPAVRMSPRIMTNLIGGLVGCTQWDAHKRLACLRRVDAEFLHDATRNVTWNADAGTVMSPRVENVFGVLPDLPVRMLARGEFNKVDTIHGYTADEEGGTISDPDNNGLTRDEFRKNLLSAFRPYAFTDQDNLIREMANLYLGNSSDPFYIRAQTLRARSDFSVIGATLNEIQMIVNKDSTKKHYLYNFKYRPSFSYAPNYQNATHFQDVSFVFGVDLKASQLLGGVPNDADRAVSDQVLTMWTNFAKTGDPTSPMPQNAMKWGVFTKASPKFITIDSASFVSVFKDFKYSDFYRKITQKLDTVEDFSGAIVG</sequence>
<proteinExistence type="inferred from homology"/>
<dbReference type="Gene3D" id="3.40.50.1820">
    <property type="entry name" value="alpha/beta hydrolase"/>
    <property type="match status" value="1"/>
</dbReference>
<protein>
    <recommendedName>
        <fullName evidence="3">Carboxylic ester hydrolase</fullName>
        <ecNumber evidence="3">3.1.1.-</ecNumber>
    </recommendedName>
</protein>
<comment type="similarity">
    <text evidence="1 3">Belongs to the type-B carboxylesterase/lipase family.</text>
</comment>
<dbReference type="PROSITE" id="PS00122">
    <property type="entry name" value="CARBOXYLESTERASE_B_1"/>
    <property type="match status" value="1"/>
</dbReference>
<keyword evidence="2 3" id="KW-0378">Hydrolase</keyword>
<evidence type="ECO:0000256" key="3">
    <source>
        <dbReference type="RuleBase" id="RU361235"/>
    </source>
</evidence>
<dbReference type="InterPro" id="IPR051093">
    <property type="entry name" value="Neuroligin/BSAL"/>
</dbReference>
<dbReference type="EC" id="3.1.1.-" evidence="3"/>
<dbReference type="RefSeq" id="XP_005106121.1">
    <property type="nucleotide sequence ID" value="XM_005106064.1"/>
</dbReference>
<feature type="domain" description="Carboxylesterase type B" evidence="4">
    <location>
        <begin position="40"/>
        <end position="539"/>
    </location>
</feature>
<gene>
    <name evidence="6" type="primary">LOC101861460</name>
</gene>
<name>A0ABM0K0V2_APLCA</name>
<evidence type="ECO:0000256" key="2">
    <source>
        <dbReference type="ARBA" id="ARBA00022801"/>
    </source>
</evidence>
<dbReference type="InterPro" id="IPR002018">
    <property type="entry name" value="CarbesteraseB"/>
</dbReference>
<evidence type="ECO:0000313" key="6">
    <source>
        <dbReference type="RefSeq" id="XP_005106121.1"/>
    </source>
</evidence>
<keyword evidence="5" id="KW-1185">Reference proteome</keyword>
<dbReference type="InterPro" id="IPR029058">
    <property type="entry name" value="AB_hydrolase_fold"/>
</dbReference>
<dbReference type="Proteomes" id="UP000694888">
    <property type="component" value="Unplaced"/>
</dbReference>
<evidence type="ECO:0000259" key="4">
    <source>
        <dbReference type="Pfam" id="PF00135"/>
    </source>
</evidence>
<dbReference type="GeneID" id="101861460"/>
<evidence type="ECO:0000256" key="1">
    <source>
        <dbReference type="ARBA" id="ARBA00005964"/>
    </source>
</evidence>
<dbReference type="SUPFAM" id="SSF53474">
    <property type="entry name" value="alpha/beta-Hydrolases"/>
    <property type="match status" value="1"/>
</dbReference>
<dbReference type="InterPro" id="IPR019826">
    <property type="entry name" value="Carboxylesterase_B_AS"/>
</dbReference>
<dbReference type="Pfam" id="PF00135">
    <property type="entry name" value="COesterase"/>
    <property type="match status" value="1"/>
</dbReference>
<reference evidence="6" key="1">
    <citation type="submission" date="2025-08" db="UniProtKB">
        <authorList>
            <consortium name="RefSeq"/>
        </authorList>
    </citation>
    <scope>IDENTIFICATION</scope>
</reference>
<dbReference type="PANTHER" id="PTHR43903">
    <property type="entry name" value="NEUROLIGIN"/>
    <property type="match status" value="1"/>
</dbReference>
<accession>A0ABM0K0V2</accession>